<dbReference type="Proteomes" id="UP000800981">
    <property type="component" value="Unassembled WGS sequence"/>
</dbReference>
<dbReference type="PANTHER" id="PTHR46825:SF7">
    <property type="entry name" value="D-ALANYL-D-ALANINE CARBOXYPEPTIDASE"/>
    <property type="match status" value="1"/>
</dbReference>
<dbReference type="InterPro" id="IPR012338">
    <property type="entry name" value="Beta-lactam/transpept-like"/>
</dbReference>
<evidence type="ECO:0000313" key="3">
    <source>
        <dbReference type="EMBL" id="NHC15677.1"/>
    </source>
</evidence>
<feature type="signal peptide" evidence="1">
    <location>
        <begin position="1"/>
        <end position="33"/>
    </location>
</feature>
<dbReference type="Gene3D" id="3.40.710.10">
    <property type="entry name" value="DD-peptidase/beta-lactamase superfamily"/>
    <property type="match status" value="1"/>
</dbReference>
<dbReference type="SUPFAM" id="SSF56601">
    <property type="entry name" value="beta-lactamase/transpeptidase-like"/>
    <property type="match status" value="1"/>
</dbReference>
<feature type="domain" description="Beta-lactamase-related" evidence="2">
    <location>
        <begin position="64"/>
        <end position="367"/>
    </location>
</feature>
<gene>
    <name evidence="3" type="ORF">G9H71_17995</name>
</gene>
<name>A0ABX0H1N0_9ACTN</name>
<accession>A0ABX0H1N0</accession>
<dbReference type="RefSeq" id="WP_166284172.1">
    <property type="nucleotide sequence ID" value="NZ_JAANNP010000045.1"/>
</dbReference>
<feature type="chain" id="PRO_5046482090" evidence="1">
    <location>
        <begin position="34"/>
        <end position="411"/>
    </location>
</feature>
<keyword evidence="1" id="KW-0732">Signal</keyword>
<dbReference type="InterPro" id="IPR001466">
    <property type="entry name" value="Beta-lactam-related"/>
</dbReference>
<evidence type="ECO:0000256" key="1">
    <source>
        <dbReference type="SAM" id="SignalP"/>
    </source>
</evidence>
<dbReference type="PANTHER" id="PTHR46825">
    <property type="entry name" value="D-ALANYL-D-ALANINE-CARBOXYPEPTIDASE/ENDOPEPTIDASE AMPH"/>
    <property type="match status" value="1"/>
</dbReference>
<dbReference type="InterPro" id="IPR050491">
    <property type="entry name" value="AmpC-like"/>
</dbReference>
<reference evidence="3 4" key="1">
    <citation type="submission" date="2020-03" db="EMBL/GenBank/DDBJ databases">
        <title>Two novel Motilibacter sp.</title>
        <authorList>
            <person name="Liu S."/>
        </authorList>
    </citation>
    <scope>NUCLEOTIDE SEQUENCE [LARGE SCALE GENOMIC DNA]</scope>
    <source>
        <strain evidence="3 4">E257</strain>
    </source>
</reference>
<dbReference type="EMBL" id="JAANNP010000045">
    <property type="protein sequence ID" value="NHC15677.1"/>
    <property type="molecule type" value="Genomic_DNA"/>
</dbReference>
<evidence type="ECO:0000259" key="2">
    <source>
        <dbReference type="Pfam" id="PF00144"/>
    </source>
</evidence>
<keyword evidence="4" id="KW-1185">Reference proteome</keyword>
<comment type="caution">
    <text evidence="3">The sequence shown here is derived from an EMBL/GenBank/DDBJ whole genome shotgun (WGS) entry which is preliminary data.</text>
</comment>
<proteinExistence type="predicted"/>
<dbReference type="Pfam" id="PF00144">
    <property type="entry name" value="Beta-lactamase"/>
    <property type="match status" value="1"/>
</dbReference>
<sequence length="411" mass="42802">MSRVDGLPARHRPFSTTVVVGLLSVLALVTATAAPPAAASDAHPRVEPRDAVLQAALEDVVAAGASGAVALVDDGTRAWQQATGLARLDPAQAWRRDEKLRIGSVTKTFTATLVLQLVDEGRLSLTDTVESWLPGLVPGGDHITLRQLLQHTSGVFNYSEDPAFLTAFGSDPGRGFEPRELLAYAVAHPPLFPPGQGWSYSNTNYVLLGLVLEQASGESLRSLLRDRILKPVGLTHTKLPADEAVPGKHAAGYLPPTFTGAPGLLDVTATNPSWAWAAGALLSTTTDVRDFYRALLSGELLSPASLALMKTTVPFGEGAGYGLGLLSLDTPCGTVWGHDGSVTGYSTYALHDETGERNMVLAVPTTPDEAITTAQLRALTVAVCAMFGQRPPAGAPEGASVGTAASSSAAG</sequence>
<protein>
    <submittedName>
        <fullName evidence="3">Beta-lactamase family protein</fullName>
    </submittedName>
</protein>
<organism evidence="3 4">
    <name type="scientific">Motilibacter deserti</name>
    <dbReference type="NCBI Taxonomy" id="2714956"/>
    <lineage>
        <taxon>Bacteria</taxon>
        <taxon>Bacillati</taxon>
        <taxon>Actinomycetota</taxon>
        <taxon>Actinomycetes</taxon>
        <taxon>Motilibacterales</taxon>
        <taxon>Motilibacteraceae</taxon>
        <taxon>Motilibacter</taxon>
    </lineage>
</organism>
<evidence type="ECO:0000313" key="4">
    <source>
        <dbReference type="Proteomes" id="UP000800981"/>
    </source>
</evidence>